<proteinExistence type="predicted"/>
<accession>A0A5C5ZNP1</accession>
<comment type="caution">
    <text evidence="2">The sequence shown here is derived from an EMBL/GenBank/DDBJ whole genome shotgun (WGS) entry which is preliminary data.</text>
</comment>
<dbReference type="RefSeq" id="WP_146400060.1">
    <property type="nucleotide sequence ID" value="NZ_SJPQ01000002.1"/>
</dbReference>
<protein>
    <submittedName>
        <fullName evidence="2">Uncharacterized protein</fullName>
    </submittedName>
</protein>
<evidence type="ECO:0000313" key="2">
    <source>
        <dbReference type="EMBL" id="TWT88746.1"/>
    </source>
</evidence>
<feature type="region of interest" description="Disordered" evidence="1">
    <location>
        <begin position="686"/>
        <end position="737"/>
    </location>
</feature>
<dbReference type="Proteomes" id="UP000315440">
    <property type="component" value="Unassembled WGS sequence"/>
</dbReference>
<dbReference type="EMBL" id="SJPQ01000002">
    <property type="protein sequence ID" value="TWT88746.1"/>
    <property type="molecule type" value="Genomic_DNA"/>
</dbReference>
<reference evidence="2 3" key="1">
    <citation type="submission" date="2019-02" db="EMBL/GenBank/DDBJ databases">
        <title>Deep-cultivation of Planctomycetes and their phenomic and genomic characterization uncovers novel biology.</title>
        <authorList>
            <person name="Wiegand S."/>
            <person name="Jogler M."/>
            <person name="Boedeker C."/>
            <person name="Pinto D."/>
            <person name="Vollmers J."/>
            <person name="Rivas-Marin E."/>
            <person name="Kohn T."/>
            <person name="Peeters S.H."/>
            <person name="Heuer A."/>
            <person name="Rast P."/>
            <person name="Oberbeckmann S."/>
            <person name="Bunk B."/>
            <person name="Jeske O."/>
            <person name="Meyerdierks A."/>
            <person name="Storesund J.E."/>
            <person name="Kallscheuer N."/>
            <person name="Luecker S."/>
            <person name="Lage O.M."/>
            <person name="Pohl T."/>
            <person name="Merkel B.J."/>
            <person name="Hornburger P."/>
            <person name="Mueller R.-W."/>
            <person name="Bruemmer F."/>
            <person name="Labrenz M."/>
            <person name="Spormann A.M."/>
            <person name="Op Den Camp H."/>
            <person name="Overmann J."/>
            <person name="Amann R."/>
            <person name="Jetten M.S.M."/>
            <person name="Mascher T."/>
            <person name="Medema M.H."/>
            <person name="Devos D.P."/>
            <person name="Kaster A.-K."/>
            <person name="Ovreas L."/>
            <person name="Rohde M."/>
            <person name="Galperin M.Y."/>
            <person name="Jogler C."/>
        </authorList>
    </citation>
    <scope>NUCLEOTIDE SEQUENCE [LARGE SCALE GENOMIC DNA]</scope>
    <source>
        <strain evidence="2 3">Mal64</strain>
    </source>
</reference>
<keyword evidence="3" id="KW-1185">Reference proteome</keyword>
<evidence type="ECO:0000256" key="1">
    <source>
        <dbReference type="SAM" id="MobiDB-lite"/>
    </source>
</evidence>
<evidence type="ECO:0000313" key="3">
    <source>
        <dbReference type="Proteomes" id="UP000315440"/>
    </source>
</evidence>
<name>A0A5C5ZNP1_9BACT</name>
<dbReference type="OrthoDB" id="220607at2"/>
<gene>
    <name evidence="2" type="ORF">Mal64_22340</name>
</gene>
<feature type="compositionally biased region" description="Acidic residues" evidence="1">
    <location>
        <begin position="686"/>
        <end position="720"/>
    </location>
</feature>
<sequence length="1372" mass="154089">MAAGEISPNDAQRELLREAAGYLNFSSGATDGKFLRAINELHSAIEQALVASHEPGEPDVDSLATLVAWLGARVDELAAEGGAFADATQARAVVGMLAPFRESYQRFHSDLLWRRTGRSLFRPLFIGRTFEALLSQGPTWEQPERIIDRARDQLDDYIGYRPIAVLEGDQKVEPYRHEWIRPCPLYIESAGVSHGPYSNIIAGTIEILHATDDTILRDAWFDPALMEELAVDPRAYDFDHPVNKRPNYHFGQWDPNRIDQNGFYRRFVLQPVVLEALASRVESASADRSGCSFDRGELEFEAAAVLAGTMLMASGTCGSGPTAHDSDTTLATLLPHIARYRDNFYDDLLARAEGAHGERLRAEAERQRQPFAGARQHLNQEMANRRAVQLQHVHLAQVFARMGYPEAAMEQAHTVRVASARMLSEIYCRLTEGHHAIDAGDVAAVTETLPEIESLLHRAIECGALVDPWNVIGFGGNFSLFPALENTVHDYRVDDLIVLVEQVVDLCSRAWTEAAARDDEGLEKSFETTLHRLSSWWDQFATPMVSDVRRFYAKETEISTNLVAGALNAWHKAGSAAGDVSFWGMFVDQFDSPKAFQLVIEALLEQGDRVASMALMMRWLCQVEHTPLEDGDASFHPLAERWLRMTEAYERESGEDQWPAVERFFAHLEANAEEMWHAPEFEYGEGWESDLDSDPLDDLLGDGEDDDLADAFEEGDEDDYGQGTLGADFSDTGYDAPFEDDEEEDRDLFGAAYDDMTFEDSSDDGMQGPVFDPDADDETDYELEAEAERLEERLDFLRTVAGLWKHAAVAWGVGGADADGRRAALAGWEREATERVARLGELLEAVHTHQIPQPRGDHESMVAYDRRRSIKDTMVEMVIAACVEMSDAGRLLRAAASNGAAATREEKTLLGQTIAVLRGVLRGDADAVRSRWGDFTAALLERELLYIPLSKGGDPRRIVNARATHQLIHDLLGWLPRLGMVRETCELLDVAQRMEVDHPVGRGAVTEYDRLFENGYQAIVRCLVASADAWDASESGILAGDSASGVKPSDGLLVQALQDLTESQLERWLRHSRTVRLSVVERLGSKREWLRFVDFVKRFGADLFTQKFLNLSNLRAILHQRVGVWLDNITEDEEMEEIVLFQELGKGITREEAAPLLAVAIEAVVENYREYRDYNVTTTMSDHGEMLYVFVDFLRLRSGYDRVVWNLTPVFLAHKILVRKQRHEAAELWRRAVAERTSEAADSHSQAYHKMCEAYGMRLSSVAERIAERFVRPLTIDRLRALVGAAIDQSAHRQEGASPVFDVMREEIEALMQEPCGAGLDAPDWITALEDEVTIVRQQRRHQLNPEEYLPRIDQVRLSWTEVQKQLSEAPQ</sequence>
<organism evidence="2 3">
    <name type="scientific">Pseudobythopirellula maris</name>
    <dbReference type="NCBI Taxonomy" id="2527991"/>
    <lineage>
        <taxon>Bacteria</taxon>
        <taxon>Pseudomonadati</taxon>
        <taxon>Planctomycetota</taxon>
        <taxon>Planctomycetia</taxon>
        <taxon>Pirellulales</taxon>
        <taxon>Lacipirellulaceae</taxon>
        <taxon>Pseudobythopirellula</taxon>
    </lineage>
</organism>